<dbReference type="PROSITE" id="PS00097">
    <property type="entry name" value="CARBAMOYLTRANSFERASE"/>
    <property type="match status" value="1"/>
</dbReference>
<feature type="domain" description="Aspartate/ornithine carbamoyltransferase Asp/Orn-binding" evidence="7">
    <location>
        <begin position="156"/>
        <end position="329"/>
    </location>
</feature>
<dbReference type="EC" id="2.1.3.3" evidence="3 6"/>
<dbReference type="PRINTS" id="PR00102">
    <property type="entry name" value="OTCASE"/>
</dbReference>
<proteinExistence type="inferred from homology"/>
<dbReference type="InterPro" id="IPR006132">
    <property type="entry name" value="Asp/Orn_carbamoyltranf_P-bd"/>
</dbReference>
<dbReference type="InterPro" id="IPR006131">
    <property type="entry name" value="Asp_carbamoyltransf_Asp/Orn-bd"/>
</dbReference>
<evidence type="ECO:0000256" key="4">
    <source>
        <dbReference type="ARBA" id="ARBA00022679"/>
    </source>
</evidence>
<keyword evidence="6" id="KW-0963">Cytoplasm</keyword>
<feature type="binding site" evidence="6">
    <location>
        <position position="232"/>
    </location>
    <ligand>
        <name>L-ornithine</name>
        <dbReference type="ChEBI" id="CHEBI:46911"/>
    </ligand>
</feature>
<dbReference type="SUPFAM" id="SSF53671">
    <property type="entry name" value="Aspartate/ornithine carbamoyltransferase"/>
    <property type="match status" value="1"/>
</dbReference>
<accession>A0ABX7TYW3</accession>
<feature type="binding site" evidence="6">
    <location>
        <begin position="135"/>
        <end position="138"/>
    </location>
    <ligand>
        <name>carbamoyl phosphate</name>
        <dbReference type="ChEBI" id="CHEBI:58228"/>
    </ligand>
</feature>
<evidence type="ECO:0000256" key="2">
    <source>
        <dbReference type="ARBA" id="ARBA00007805"/>
    </source>
</evidence>
<protein>
    <recommendedName>
        <fullName evidence="3 6">Ornithine carbamoyltransferase</fullName>
        <shortName evidence="6">OTCase</shortName>
        <ecNumber evidence="3 6">2.1.3.3</ecNumber>
    </recommendedName>
</protein>
<dbReference type="Pfam" id="PF00185">
    <property type="entry name" value="OTCace"/>
    <property type="match status" value="1"/>
</dbReference>
<comment type="similarity">
    <text evidence="2 6">Belongs to the aspartate/ornithine carbamoyltransferase superfamily. OTCase family.</text>
</comment>
<dbReference type="InterPro" id="IPR024904">
    <property type="entry name" value="OTCase_ArgI"/>
</dbReference>
<dbReference type="NCBIfam" id="NF001986">
    <property type="entry name" value="PRK00779.1"/>
    <property type="match status" value="1"/>
</dbReference>
<dbReference type="PRINTS" id="PR00100">
    <property type="entry name" value="AOTCASE"/>
</dbReference>
<evidence type="ECO:0000256" key="6">
    <source>
        <dbReference type="HAMAP-Rule" id="MF_01109"/>
    </source>
</evidence>
<comment type="caution">
    <text evidence="6">Lacks conserved residue(s) required for the propagation of feature annotation.</text>
</comment>
<evidence type="ECO:0000313" key="10">
    <source>
        <dbReference type="Proteomes" id="UP000663908"/>
    </source>
</evidence>
<evidence type="ECO:0000256" key="5">
    <source>
        <dbReference type="ARBA" id="ARBA00048772"/>
    </source>
</evidence>
<evidence type="ECO:0000259" key="8">
    <source>
        <dbReference type="Pfam" id="PF02729"/>
    </source>
</evidence>
<organism evidence="9 10">
    <name type="scientific">Streptomyces cyanogenus</name>
    <dbReference type="NCBI Taxonomy" id="80860"/>
    <lineage>
        <taxon>Bacteria</taxon>
        <taxon>Bacillati</taxon>
        <taxon>Actinomycetota</taxon>
        <taxon>Actinomycetes</taxon>
        <taxon>Kitasatosporales</taxon>
        <taxon>Streptomycetaceae</taxon>
        <taxon>Streptomyces</taxon>
    </lineage>
</organism>
<dbReference type="InterPro" id="IPR002292">
    <property type="entry name" value="Orn/put_carbamltrans"/>
</dbReference>
<dbReference type="RefSeq" id="WP_208035345.1">
    <property type="nucleotide sequence ID" value="NZ_CP071839.1"/>
</dbReference>
<comment type="function">
    <text evidence="1">Reversibly catalyzes the transfer of the carbamoyl group from carbamoyl phosphate (CP) to the N(epsilon) atom of ornithine (ORN) to produce L-citrulline.</text>
</comment>
<feature type="binding site" evidence="6">
    <location>
        <begin position="57"/>
        <end position="60"/>
    </location>
    <ligand>
        <name>carbamoyl phosphate</name>
        <dbReference type="ChEBI" id="CHEBI:58228"/>
    </ligand>
</feature>
<dbReference type="Proteomes" id="UP000663908">
    <property type="component" value="Chromosome"/>
</dbReference>
<dbReference type="PANTHER" id="PTHR45753">
    <property type="entry name" value="ORNITHINE CARBAMOYLTRANSFERASE, MITOCHONDRIAL"/>
    <property type="match status" value="1"/>
</dbReference>
<keyword evidence="10" id="KW-1185">Reference proteome</keyword>
<feature type="domain" description="Aspartate/ornithine carbamoyltransferase carbamoyl-P binding" evidence="8">
    <location>
        <begin position="8"/>
        <end position="148"/>
    </location>
</feature>
<evidence type="ECO:0000313" key="9">
    <source>
        <dbReference type="EMBL" id="QTE01973.1"/>
    </source>
</evidence>
<dbReference type="InterPro" id="IPR006130">
    <property type="entry name" value="Asp/Orn_carbamoylTrfase"/>
</dbReference>
<feature type="binding site" evidence="6">
    <location>
        <begin position="274"/>
        <end position="275"/>
    </location>
    <ligand>
        <name>carbamoyl phosphate</name>
        <dbReference type="ChEBI" id="CHEBI:58228"/>
    </ligand>
</feature>
<dbReference type="InterPro" id="IPR036901">
    <property type="entry name" value="Asp/Orn_carbamoylTrfase_sf"/>
</dbReference>
<dbReference type="Gene3D" id="3.40.50.1370">
    <property type="entry name" value="Aspartate/ornithine carbamoyltransferase"/>
    <property type="match status" value="2"/>
</dbReference>
<gene>
    <name evidence="9" type="primary">arcB</name>
    <name evidence="9" type="ORF">S1361_31870</name>
</gene>
<feature type="binding site" evidence="6">
    <location>
        <position position="168"/>
    </location>
    <ligand>
        <name>L-ornithine</name>
        <dbReference type="ChEBI" id="CHEBI:46911"/>
    </ligand>
</feature>
<dbReference type="HAMAP" id="MF_01109">
    <property type="entry name" value="OTCase"/>
    <property type="match status" value="1"/>
</dbReference>
<feature type="binding site" evidence="6">
    <location>
        <position position="108"/>
    </location>
    <ligand>
        <name>carbamoyl phosphate</name>
        <dbReference type="ChEBI" id="CHEBI:58228"/>
    </ligand>
</feature>
<reference evidence="9 10" key="1">
    <citation type="submission" date="2021-03" db="EMBL/GenBank/DDBJ databases">
        <title>Complete genome sequence of Streptomyces cyanogenus S136, producer of anticancer angucycline landomycin A.</title>
        <authorList>
            <person name="Hrab P."/>
            <person name="Ruckert C."/>
            <person name="Busche T."/>
            <person name="Ostash I."/>
            <person name="Kalinowski J."/>
            <person name="Fedorenko V."/>
            <person name="Yushchuk O."/>
            <person name="Ostash B."/>
        </authorList>
    </citation>
    <scope>NUCLEOTIDE SEQUENCE [LARGE SCALE GENOMIC DNA]</scope>
    <source>
        <strain evidence="9 10">S136</strain>
    </source>
</reference>
<evidence type="ECO:0000256" key="3">
    <source>
        <dbReference type="ARBA" id="ARBA00013007"/>
    </source>
</evidence>
<keyword evidence="4 6" id="KW-0808">Transferase</keyword>
<feature type="binding site" evidence="6">
    <location>
        <begin position="236"/>
        <end position="237"/>
    </location>
    <ligand>
        <name>L-ornithine</name>
        <dbReference type="ChEBI" id="CHEBI:46911"/>
    </ligand>
</feature>
<evidence type="ECO:0000256" key="1">
    <source>
        <dbReference type="ARBA" id="ARBA00003822"/>
    </source>
</evidence>
<sequence length="333" mass="36631">MTVDLRGRSYLSELDFTAPEIHHLLDLAHDLKTARHAGTEQPQLAGKHIALVFEKTSTRTRCAFEVAATDQGARTTYLGPGDTHVGHKESIADTARVLGRMFDAIEYRGSAQSIVTELAAHAGVPVYNGLTDTAHPTQSLCDMLTMREHSTKPLTDVSYCYLGDARNNMGNSLLSMGALLGMDVRIAAPKALWPDPALVATCREVADRSVARITLTEDVETAVHGADFLHTDVWVSMGEPTDTWRERIELLLPYQVNDKTLTLTGNPDVKFMHCLPSLHDHRTRLGLELFETYGLNGLEVTDEVFSSPASIVFDQAENRLHTIKAVLVATLED</sequence>
<dbReference type="PANTHER" id="PTHR45753:SF2">
    <property type="entry name" value="ORNITHINE CARBAMOYLTRANSFERASE"/>
    <property type="match status" value="1"/>
</dbReference>
<comment type="subcellular location">
    <subcellularLocation>
        <location evidence="6">Cytoplasm</location>
    </subcellularLocation>
</comment>
<dbReference type="NCBIfam" id="TIGR00658">
    <property type="entry name" value="orni_carb_tr"/>
    <property type="match status" value="1"/>
</dbReference>
<feature type="binding site" evidence="6">
    <location>
        <position position="319"/>
    </location>
    <ligand>
        <name>carbamoyl phosphate</name>
        <dbReference type="ChEBI" id="CHEBI:58228"/>
    </ligand>
</feature>
<comment type="catalytic activity">
    <reaction evidence="5 6">
        <text>carbamoyl phosphate + L-ornithine = L-citrulline + phosphate + H(+)</text>
        <dbReference type="Rhea" id="RHEA:19513"/>
        <dbReference type="ChEBI" id="CHEBI:15378"/>
        <dbReference type="ChEBI" id="CHEBI:43474"/>
        <dbReference type="ChEBI" id="CHEBI:46911"/>
        <dbReference type="ChEBI" id="CHEBI:57743"/>
        <dbReference type="ChEBI" id="CHEBI:58228"/>
        <dbReference type="EC" id="2.1.3.3"/>
    </reaction>
</comment>
<evidence type="ECO:0000259" key="7">
    <source>
        <dbReference type="Pfam" id="PF00185"/>
    </source>
</evidence>
<dbReference type="GO" id="GO:0004585">
    <property type="term" value="F:ornithine carbamoyltransferase activity"/>
    <property type="evidence" value="ECO:0007669"/>
    <property type="project" value="UniProtKB-EC"/>
</dbReference>
<dbReference type="Pfam" id="PF02729">
    <property type="entry name" value="OTCace_N"/>
    <property type="match status" value="1"/>
</dbReference>
<dbReference type="EMBL" id="CP071839">
    <property type="protein sequence ID" value="QTE01973.1"/>
    <property type="molecule type" value="Genomic_DNA"/>
</dbReference>
<name>A0ABX7TYW3_STRCY</name>